<evidence type="ECO:0000313" key="2">
    <source>
        <dbReference type="Proteomes" id="UP000318509"/>
    </source>
</evidence>
<sequence>MWPPTAPRQTSRGRCAFPFGSPAAAAAAAVLMAAVGLPGERAAAQVPPPEEIVARVAAASASISGTADAVFKLWIKKPLTERSNCVFSGTLRLDQGRQALGIDQRTAGTFCWAVNQYVVGRLFEASEPVGAFLSRFDLTVLGEKLVDDNRYYLVEGKARDPKNNPRGLIAWIDYDRGLVIDGTLQYAWGAIDVEQRYSLINGVWVLTEQVLHAAKFDATLDAAFGNFRFASP</sequence>
<protein>
    <submittedName>
        <fullName evidence="1">Uncharacterized protein</fullName>
    </submittedName>
</protein>
<comment type="caution">
    <text evidence="1">The sequence shown here is derived from an EMBL/GenBank/DDBJ whole genome shotgun (WGS) entry which is preliminary data.</text>
</comment>
<dbReference type="EMBL" id="VBAK01000130">
    <property type="protein sequence ID" value="TMI89050.1"/>
    <property type="molecule type" value="Genomic_DNA"/>
</dbReference>
<accession>A0A537JZX2</accession>
<reference evidence="1 2" key="1">
    <citation type="journal article" date="2019" name="Nat. Microbiol.">
        <title>Mediterranean grassland soil C-N compound turnover is dependent on rainfall and depth, and is mediated by genomically divergent microorganisms.</title>
        <authorList>
            <person name="Diamond S."/>
            <person name="Andeer P.F."/>
            <person name="Li Z."/>
            <person name="Crits-Christoph A."/>
            <person name="Burstein D."/>
            <person name="Anantharaman K."/>
            <person name="Lane K.R."/>
            <person name="Thomas B.C."/>
            <person name="Pan C."/>
            <person name="Northen T.R."/>
            <person name="Banfield J.F."/>
        </authorList>
    </citation>
    <scope>NUCLEOTIDE SEQUENCE [LARGE SCALE GENOMIC DNA]</scope>
    <source>
        <strain evidence="1">NP_3</strain>
    </source>
</reference>
<gene>
    <name evidence="1" type="ORF">E6H00_10800</name>
</gene>
<name>A0A537JZX2_9BACT</name>
<organism evidence="1 2">
    <name type="scientific">Candidatus Segetimicrobium genomatis</name>
    <dbReference type="NCBI Taxonomy" id="2569760"/>
    <lineage>
        <taxon>Bacteria</taxon>
        <taxon>Bacillati</taxon>
        <taxon>Candidatus Sysuimicrobiota</taxon>
        <taxon>Candidatus Sysuimicrobiia</taxon>
        <taxon>Candidatus Sysuimicrobiales</taxon>
        <taxon>Candidatus Segetimicrobiaceae</taxon>
        <taxon>Candidatus Segetimicrobium</taxon>
    </lineage>
</organism>
<dbReference type="Proteomes" id="UP000318509">
    <property type="component" value="Unassembled WGS sequence"/>
</dbReference>
<dbReference type="AlphaFoldDB" id="A0A537JZX2"/>
<proteinExistence type="predicted"/>
<evidence type="ECO:0000313" key="1">
    <source>
        <dbReference type="EMBL" id="TMI89050.1"/>
    </source>
</evidence>